<feature type="transmembrane region" description="Helical" evidence="5">
    <location>
        <begin position="316"/>
        <end position="345"/>
    </location>
</feature>
<evidence type="ECO:0000313" key="8">
    <source>
        <dbReference type="Proteomes" id="UP000302163"/>
    </source>
</evidence>
<dbReference type="Proteomes" id="UP000302163">
    <property type="component" value="Chromosome"/>
</dbReference>
<feature type="transmembrane region" description="Helical" evidence="5">
    <location>
        <begin position="64"/>
        <end position="93"/>
    </location>
</feature>
<feature type="transmembrane region" description="Helical" evidence="5">
    <location>
        <begin position="234"/>
        <end position="252"/>
    </location>
</feature>
<evidence type="ECO:0000256" key="1">
    <source>
        <dbReference type="ARBA" id="ARBA00004141"/>
    </source>
</evidence>
<evidence type="ECO:0000256" key="4">
    <source>
        <dbReference type="ARBA" id="ARBA00023136"/>
    </source>
</evidence>
<dbReference type="KEGG" id="izh:FEM41_04190"/>
<dbReference type="GO" id="GO:0016020">
    <property type="term" value="C:membrane"/>
    <property type="evidence" value="ECO:0007669"/>
    <property type="project" value="UniProtKB-SubCell"/>
</dbReference>
<keyword evidence="3 5" id="KW-1133">Transmembrane helix</keyword>
<feature type="transmembrane region" description="Helical" evidence="5">
    <location>
        <begin position="6"/>
        <end position="25"/>
    </location>
</feature>
<feature type="transmembrane region" description="Helical" evidence="5">
    <location>
        <begin position="171"/>
        <end position="192"/>
    </location>
</feature>
<dbReference type="RefSeq" id="WP_138094744.1">
    <property type="nucleotide sequence ID" value="NZ_CP040428.1"/>
</dbReference>
<protein>
    <submittedName>
        <fullName evidence="7">SulP family inorganic anion transporter</fullName>
    </submittedName>
</protein>
<keyword evidence="8" id="KW-1185">Reference proteome</keyword>
<feature type="transmembrane region" description="Helical" evidence="5">
    <location>
        <begin position="365"/>
        <end position="390"/>
    </location>
</feature>
<comment type="subcellular location">
    <subcellularLocation>
        <location evidence="1">Membrane</location>
        <topology evidence="1">Multi-pass membrane protein</topology>
    </subcellularLocation>
</comment>
<dbReference type="OrthoDB" id="9769739at2"/>
<dbReference type="EMBL" id="CP040428">
    <property type="protein sequence ID" value="QCT18905.1"/>
    <property type="molecule type" value="Genomic_DNA"/>
</dbReference>
<organism evidence="7 8">
    <name type="scientific">Jejubacter calystegiae</name>
    <dbReference type="NCBI Taxonomy" id="2579935"/>
    <lineage>
        <taxon>Bacteria</taxon>
        <taxon>Pseudomonadati</taxon>
        <taxon>Pseudomonadota</taxon>
        <taxon>Gammaproteobacteria</taxon>
        <taxon>Enterobacterales</taxon>
        <taxon>Enterobacteriaceae</taxon>
        <taxon>Jejubacter</taxon>
    </lineage>
</organism>
<dbReference type="InterPro" id="IPR001902">
    <property type="entry name" value="SLC26A/SulP_fam"/>
</dbReference>
<feature type="transmembrane region" description="Helical" evidence="5">
    <location>
        <begin position="105"/>
        <end position="126"/>
    </location>
</feature>
<dbReference type="PANTHER" id="PTHR11814">
    <property type="entry name" value="SULFATE TRANSPORTER"/>
    <property type="match status" value="1"/>
</dbReference>
<feature type="transmembrane region" description="Helical" evidence="5">
    <location>
        <begin position="32"/>
        <end position="52"/>
    </location>
</feature>
<evidence type="ECO:0000259" key="6">
    <source>
        <dbReference type="Pfam" id="PF00916"/>
    </source>
</evidence>
<evidence type="ECO:0000256" key="3">
    <source>
        <dbReference type="ARBA" id="ARBA00022989"/>
    </source>
</evidence>
<sequence>MNGTTIRSDILAGIIVFLVALPMNLGIAQACGLPPVVGVVTGITGGLLVTLLSPSRYAVSGPEASMVTIILGASASLGSWPLLLTAIVLAGVMQLLMGWLKAGRWITLTPAPVIAGMLMAIGIMLITQQIPVAMALNTTTFSLSPGSLLLATLALIILFGWELPMIKRQRILSMVPAALIAVLAGALGLALMKAWTTLGDGVKTVTLPELSSPGAWSNVLSHPDWHGALTNPQVWLTAVNIALVASLVTLLSQEALKKLKTQTPPPSSDRELYAQGAGNILSGLCGGLPVTSVIVRSSVNVNAGARTRLSAIVHCLLLMVALFWLSGLISLIPMPVLASILIASGCKLAAPGVLKQQWRQGVFDFASFLATLGGIISLGVLSGIALGVGVQVLGYTLRSQPGSLTAGRLERER</sequence>
<dbReference type="AlphaFoldDB" id="A0A4P8YE59"/>
<feature type="transmembrane region" description="Helical" evidence="5">
    <location>
        <begin position="146"/>
        <end position="164"/>
    </location>
</feature>
<keyword evidence="2 5" id="KW-0812">Transmembrane</keyword>
<dbReference type="PROSITE" id="PS51257">
    <property type="entry name" value="PROKAR_LIPOPROTEIN"/>
    <property type="match status" value="1"/>
</dbReference>
<dbReference type="Pfam" id="PF00916">
    <property type="entry name" value="Sulfate_transp"/>
    <property type="match status" value="1"/>
</dbReference>
<name>A0A4P8YE59_9ENTR</name>
<accession>A0A4P8YE59</accession>
<dbReference type="GO" id="GO:0055085">
    <property type="term" value="P:transmembrane transport"/>
    <property type="evidence" value="ECO:0007669"/>
    <property type="project" value="InterPro"/>
</dbReference>
<feature type="domain" description="SLC26A/SulP transporter" evidence="6">
    <location>
        <begin position="7"/>
        <end position="371"/>
    </location>
</feature>
<dbReference type="InterPro" id="IPR011547">
    <property type="entry name" value="SLC26A/SulP_dom"/>
</dbReference>
<gene>
    <name evidence="7" type="ORF">FEM41_04190</name>
</gene>
<evidence type="ECO:0000256" key="2">
    <source>
        <dbReference type="ARBA" id="ARBA00022692"/>
    </source>
</evidence>
<proteinExistence type="predicted"/>
<evidence type="ECO:0000256" key="5">
    <source>
        <dbReference type="SAM" id="Phobius"/>
    </source>
</evidence>
<evidence type="ECO:0000313" key="7">
    <source>
        <dbReference type="EMBL" id="QCT18905.1"/>
    </source>
</evidence>
<reference evidence="7 8" key="1">
    <citation type="submission" date="2019-05" db="EMBL/GenBank/DDBJ databases">
        <title>Complete genome sequence of Izhakiella calystegiae KSNA2, an endophyte isolated from beach morning glory (Calystegia soldanella).</title>
        <authorList>
            <person name="Jiang L."/>
            <person name="Jeong J.C."/>
            <person name="Kim C.Y."/>
            <person name="Kim D.H."/>
            <person name="Kim S.W."/>
            <person name="Lee j."/>
        </authorList>
    </citation>
    <scope>NUCLEOTIDE SEQUENCE [LARGE SCALE GENOMIC DNA]</scope>
    <source>
        <strain evidence="7 8">KSNA2</strain>
    </source>
</reference>
<keyword evidence="4 5" id="KW-0472">Membrane</keyword>